<protein>
    <recommendedName>
        <fullName evidence="2">Nephrocystin 3-like N-terminal domain-containing protein</fullName>
    </recommendedName>
</protein>
<gene>
    <name evidence="3" type="ORF">SCHPADRAFT_932330</name>
</gene>
<organism evidence="3 4">
    <name type="scientific">Schizopora paradoxa</name>
    <dbReference type="NCBI Taxonomy" id="27342"/>
    <lineage>
        <taxon>Eukaryota</taxon>
        <taxon>Fungi</taxon>
        <taxon>Dikarya</taxon>
        <taxon>Basidiomycota</taxon>
        <taxon>Agaricomycotina</taxon>
        <taxon>Agaricomycetes</taxon>
        <taxon>Hymenochaetales</taxon>
        <taxon>Schizoporaceae</taxon>
        <taxon>Schizopora</taxon>
    </lineage>
</organism>
<sequence>MRGLIVEELEGNEELRFSTNAQLQFDLLVAKPLLSLKQGANRQGPILLIVDGLDWCQGAADFFTLFFTHLSGPDSSHIRVLITSRPSPDICNDFEKCDGLHRSINLDEIPNAQKDIESYLCDGLTQIYDTLGLSRPPDGLNRADLDSFVNDSRNSFLYAKYALKFIGDSKVRNPADQLQNWLLKKFNGDRDPFEDMYSHWVAEIGAPPIGLLVVAICVSQDPVPLASLAELLQTDISWVKASASRLGEQTEEMKKQTKGMQCFGPLYAMRAESSSQLVLCHEFAAVGVGNGFDDAHCIQLGFYGVKVLTEEAWHFAEDNQQAFAESPFQVYRAVLDLPEDSELRRIYKAEAENRLSAFEEANRAGAPDGDIPLQS</sequence>
<evidence type="ECO:0000259" key="2">
    <source>
        <dbReference type="Pfam" id="PF24883"/>
    </source>
</evidence>
<accession>A0A0H2R8A1</accession>
<reference evidence="3 4" key="1">
    <citation type="submission" date="2015-04" db="EMBL/GenBank/DDBJ databases">
        <title>Complete genome sequence of Schizopora paradoxa KUC8140, a cosmopolitan wood degrader in East Asia.</title>
        <authorList>
            <consortium name="DOE Joint Genome Institute"/>
            <person name="Min B."/>
            <person name="Park H."/>
            <person name="Jang Y."/>
            <person name="Kim J.-J."/>
            <person name="Kim K.H."/>
            <person name="Pangilinan J."/>
            <person name="Lipzen A."/>
            <person name="Riley R."/>
            <person name="Grigoriev I.V."/>
            <person name="Spatafora J.W."/>
            <person name="Choi I.-G."/>
        </authorList>
    </citation>
    <scope>NUCLEOTIDE SEQUENCE [LARGE SCALE GENOMIC DNA]</scope>
    <source>
        <strain evidence="3 4">KUC8140</strain>
    </source>
</reference>
<dbReference type="InterPro" id="IPR056884">
    <property type="entry name" value="NPHP3-like_N"/>
</dbReference>
<evidence type="ECO:0000256" key="1">
    <source>
        <dbReference type="ARBA" id="ARBA00022737"/>
    </source>
</evidence>
<feature type="domain" description="Nephrocystin 3-like N-terminal" evidence="2">
    <location>
        <begin position="24"/>
        <end position="85"/>
    </location>
</feature>
<dbReference type="EMBL" id="KQ086130">
    <property type="protein sequence ID" value="KLO07607.1"/>
    <property type="molecule type" value="Genomic_DNA"/>
</dbReference>
<dbReference type="Proteomes" id="UP000053477">
    <property type="component" value="Unassembled WGS sequence"/>
</dbReference>
<evidence type="ECO:0000313" key="3">
    <source>
        <dbReference type="EMBL" id="KLO07607.1"/>
    </source>
</evidence>
<keyword evidence="4" id="KW-1185">Reference proteome</keyword>
<dbReference type="OrthoDB" id="2966833at2759"/>
<dbReference type="InParanoid" id="A0A0H2R8A1"/>
<evidence type="ECO:0000313" key="4">
    <source>
        <dbReference type="Proteomes" id="UP000053477"/>
    </source>
</evidence>
<keyword evidence="1" id="KW-0677">Repeat</keyword>
<name>A0A0H2R8A1_9AGAM</name>
<proteinExistence type="predicted"/>
<dbReference type="Pfam" id="PF24883">
    <property type="entry name" value="NPHP3_N"/>
    <property type="match status" value="1"/>
</dbReference>
<dbReference type="AlphaFoldDB" id="A0A0H2R8A1"/>